<proteinExistence type="predicted"/>
<reference evidence="2" key="1">
    <citation type="submission" date="2023-06" db="EMBL/GenBank/DDBJ databases">
        <title>Conoideocrella luteorostrata (Hypocreales: Clavicipitaceae), a potential biocontrol fungus for elongate hemlock scale in United States Christmas tree production areas.</title>
        <authorList>
            <person name="Barrett H."/>
            <person name="Lovett B."/>
            <person name="Macias A.M."/>
            <person name="Stajich J.E."/>
            <person name="Kasson M.T."/>
        </authorList>
    </citation>
    <scope>NUCLEOTIDE SEQUENCE</scope>
    <source>
        <strain evidence="2">ARSEF 14590</strain>
    </source>
</reference>
<dbReference type="Proteomes" id="UP001251528">
    <property type="component" value="Unassembled WGS sequence"/>
</dbReference>
<comment type="caution">
    <text evidence="2">The sequence shown here is derived from an EMBL/GenBank/DDBJ whole genome shotgun (WGS) entry which is preliminary data.</text>
</comment>
<keyword evidence="1" id="KW-0732">Signal</keyword>
<name>A0AAJ0D173_9HYPO</name>
<feature type="chain" id="PRO_5042616795" evidence="1">
    <location>
        <begin position="23"/>
        <end position="200"/>
    </location>
</feature>
<evidence type="ECO:0000313" key="3">
    <source>
        <dbReference type="Proteomes" id="UP001251528"/>
    </source>
</evidence>
<accession>A0AAJ0D173</accession>
<organism evidence="2 3">
    <name type="scientific">Conoideocrella luteorostrata</name>
    <dbReference type="NCBI Taxonomy" id="1105319"/>
    <lineage>
        <taxon>Eukaryota</taxon>
        <taxon>Fungi</taxon>
        <taxon>Dikarya</taxon>
        <taxon>Ascomycota</taxon>
        <taxon>Pezizomycotina</taxon>
        <taxon>Sordariomycetes</taxon>
        <taxon>Hypocreomycetidae</taxon>
        <taxon>Hypocreales</taxon>
        <taxon>Clavicipitaceae</taxon>
        <taxon>Conoideocrella</taxon>
    </lineage>
</organism>
<dbReference type="AlphaFoldDB" id="A0AAJ0D173"/>
<evidence type="ECO:0000256" key="1">
    <source>
        <dbReference type="SAM" id="SignalP"/>
    </source>
</evidence>
<sequence length="200" mass="22445">MHFRVSALLHLIFFALLGFSLDLDSIFNEVNSIDYDFGNILRIVSQQVFRKGDSRPIDVSGMPSKFVNSRLISVKEVRKSVESATRGLDAASDKIRYDSTIEDDSDVVAAFCDDMEVFTHTQLKAADILVFKANNMRDAVKNPSLPNAIVKLSSAYDRYAGQMSPLVRHCDTRQAEDIYMVRSTLHRALVDLKPPGRRSA</sequence>
<keyword evidence="3" id="KW-1185">Reference proteome</keyword>
<protein>
    <submittedName>
        <fullName evidence="2">Uncharacterized protein</fullName>
    </submittedName>
</protein>
<evidence type="ECO:0000313" key="2">
    <source>
        <dbReference type="EMBL" id="KAK2613012.1"/>
    </source>
</evidence>
<feature type="signal peptide" evidence="1">
    <location>
        <begin position="1"/>
        <end position="22"/>
    </location>
</feature>
<dbReference type="EMBL" id="JASWJB010000009">
    <property type="protein sequence ID" value="KAK2613012.1"/>
    <property type="molecule type" value="Genomic_DNA"/>
</dbReference>
<gene>
    <name evidence="2" type="ORF">QQS21_000941</name>
</gene>